<evidence type="ECO:0000313" key="3">
    <source>
        <dbReference type="Proteomes" id="UP001597497"/>
    </source>
</evidence>
<evidence type="ECO:0000256" key="1">
    <source>
        <dbReference type="SAM" id="Phobius"/>
    </source>
</evidence>
<gene>
    <name evidence="2" type="ORF">ACFSUC_09125</name>
</gene>
<comment type="caution">
    <text evidence="2">The sequence shown here is derived from an EMBL/GenBank/DDBJ whole genome shotgun (WGS) entry which is preliminary data.</text>
</comment>
<feature type="transmembrane region" description="Helical" evidence="1">
    <location>
        <begin position="65"/>
        <end position="86"/>
    </location>
</feature>
<keyword evidence="3" id="KW-1185">Reference proteome</keyword>
<keyword evidence="1" id="KW-0472">Membrane</keyword>
<sequence>MFRDFIYLMKYNLRLLQPVYLLVLFLTFLFSLASISTNIQSDVDLLNTLMNIFGGKNPIEMSVIQIMYAYFPYLLIGLIVEAYIYYSLGSKNIFSLIRINSRRIFNGAQLATVGLLVLVFFISYYLIYLSIWHSFYDMNPIYTTETSVVILMTISIQWIGAYTISLVQIVTALTFNKNNIGYLVMILIYFVHILFPQNNLVIGQNILLGKMHWNGSRYAEEFLIIFVLVNLLVCLLLFLWIRRKNNLIFIDLS</sequence>
<feature type="transmembrane region" description="Helical" evidence="1">
    <location>
        <begin position="148"/>
        <end position="173"/>
    </location>
</feature>
<keyword evidence="1" id="KW-1133">Transmembrane helix</keyword>
<reference evidence="3" key="1">
    <citation type="journal article" date="2019" name="Int. J. Syst. Evol. Microbiol.">
        <title>The Global Catalogue of Microorganisms (GCM) 10K type strain sequencing project: providing services to taxonomists for standard genome sequencing and annotation.</title>
        <authorList>
            <consortium name="The Broad Institute Genomics Platform"/>
            <consortium name="The Broad Institute Genome Sequencing Center for Infectious Disease"/>
            <person name="Wu L."/>
            <person name="Ma J."/>
        </authorList>
    </citation>
    <scope>NUCLEOTIDE SEQUENCE [LARGE SCALE GENOMIC DNA]</scope>
    <source>
        <strain evidence="3">KCTC 33676</strain>
    </source>
</reference>
<feature type="transmembrane region" description="Helical" evidence="1">
    <location>
        <begin position="222"/>
        <end position="241"/>
    </location>
</feature>
<proteinExistence type="predicted"/>
<dbReference type="RefSeq" id="WP_379929239.1">
    <property type="nucleotide sequence ID" value="NZ_JBHUMM010000014.1"/>
</dbReference>
<feature type="transmembrane region" description="Helical" evidence="1">
    <location>
        <begin position="180"/>
        <end position="202"/>
    </location>
</feature>
<evidence type="ECO:0000313" key="2">
    <source>
        <dbReference type="EMBL" id="MFD2671767.1"/>
    </source>
</evidence>
<accession>A0ABW5R9Y4</accession>
<feature type="transmembrane region" description="Helical" evidence="1">
    <location>
        <begin position="107"/>
        <end position="128"/>
    </location>
</feature>
<protein>
    <recommendedName>
        <fullName evidence="4">ABC transporter permease</fullName>
    </recommendedName>
</protein>
<evidence type="ECO:0008006" key="4">
    <source>
        <dbReference type="Google" id="ProtNLM"/>
    </source>
</evidence>
<keyword evidence="1" id="KW-0812">Transmembrane</keyword>
<dbReference type="Proteomes" id="UP001597497">
    <property type="component" value="Unassembled WGS sequence"/>
</dbReference>
<dbReference type="EMBL" id="JBHUMM010000014">
    <property type="protein sequence ID" value="MFD2671767.1"/>
    <property type="molecule type" value="Genomic_DNA"/>
</dbReference>
<organism evidence="2 3">
    <name type="scientific">Marinicrinis sediminis</name>
    <dbReference type="NCBI Taxonomy" id="1652465"/>
    <lineage>
        <taxon>Bacteria</taxon>
        <taxon>Bacillati</taxon>
        <taxon>Bacillota</taxon>
        <taxon>Bacilli</taxon>
        <taxon>Bacillales</taxon>
        <taxon>Paenibacillaceae</taxon>
    </lineage>
</organism>
<name>A0ABW5R9Y4_9BACL</name>